<reference evidence="3 4" key="1">
    <citation type="submission" date="2017-04" db="EMBL/GenBank/DDBJ databases">
        <title>Genome sequencing of [Candida] sorbophila.</title>
        <authorList>
            <person name="Ahn J.O."/>
        </authorList>
    </citation>
    <scope>NUCLEOTIDE SEQUENCE [LARGE SCALE GENOMIC DNA]</scope>
    <source>
        <strain evidence="3 4">DS02</strain>
    </source>
</reference>
<dbReference type="InterPro" id="IPR021054">
    <property type="entry name" value="Cell_wall_mannoprotein_1"/>
</dbReference>
<gene>
    <name evidence="3" type="ORF">B9G98_03114</name>
</gene>
<dbReference type="PANTHER" id="PTHR35523">
    <property type="entry name" value="CELL WALL PROTEIN SED1"/>
    <property type="match status" value="1"/>
</dbReference>
<feature type="region of interest" description="Disordered" evidence="1">
    <location>
        <begin position="508"/>
        <end position="534"/>
    </location>
</feature>
<protein>
    <recommendedName>
        <fullName evidence="5">Cell wall protein</fullName>
    </recommendedName>
</protein>
<organism evidence="3 4">
    <name type="scientific">Wickerhamiella sorbophila</name>
    <dbReference type="NCBI Taxonomy" id="45607"/>
    <lineage>
        <taxon>Eukaryota</taxon>
        <taxon>Fungi</taxon>
        <taxon>Dikarya</taxon>
        <taxon>Ascomycota</taxon>
        <taxon>Saccharomycotina</taxon>
        <taxon>Dipodascomycetes</taxon>
        <taxon>Dipodascales</taxon>
        <taxon>Trichomonascaceae</taxon>
        <taxon>Wickerhamiella</taxon>
    </lineage>
</organism>
<evidence type="ECO:0000256" key="1">
    <source>
        <dbReference type="SAM" id="MobiDB-lite"/>
    </source>
</evidence>
<dbReference type="STRING" id="45607.A0A2T0FKH0"/>
<feature type="compositionally biased region" description="Polar residues" evidence="1">
    <location>
        <begin position="260"/>
        <end position="270"/>
    </location>
</feature>
<feature type="signal peptide" evidence="2">
    <location>
        <begin position="1"/>
        <end position="16"/>
    </location>
</feature>
<evidence type="ECO:0008006" key="5">
    <source>
        <dbReference type="Google" id="ProtNLM"/>
    </source>
</evidence>
<dbReference type="PANTHER" id="PTHR35523:SF1">
    <property type="entry name" value="CELL WALL PROTEIN SED1"/>
    <property type="match status" value="1"/>
</dbReference>
<accession>A0A2T0FKH0</accession>
<dbReference type="GeneID" id="36516862"/>
<dbReference type="OrthoDB" id="4094614at2759"/>
<comment type="caution">
    <text evidence="3">The sequence shown here is derived from an EMBL/GenBank/DDBJ whole genome shotgun (WGS) entry which is preliminary data.</text>
</comment>
<dbReference type="GO" id="GO:0031505">
    <property type="term" value="P:fungal-type cell wall organization"/>
    <property type="evidence" value="ECO:0007669"/>
    <property type="project" value="InterPro"/>
</dbReference>
<dbReference type="AlphaFoldDB" id="A0A2T0FKH0"/>
<evidence type="ECO:0000313" key="3">
    <source>
        <dbReference type="EMBL" id="PRT55494.1"/>
    </source>
</evidence>
<dbReference type="GO" id="GO:0009277">
    <property type="term" value="C:fungal-type cell wall"/>
    <property type="evidence" value="ECO:0007669"/>
    <property type="project" value="TreeGrafter"/>
</dbReference>
<feature type="region of interest" description="Disordered" evidence="1">
    <location>
        <begin position="205"/>
        <end position="321"/>
    </location>
</feature>
<keyword evidence="4" id="KW-1185">Reference proteome</keyword>
<dbReference type="Pfam" id="PF12296">
    <property type="entry name" value="HsbA"/>
    <property type="match status" value="2"/>
</dbReference>
<feature type="compositionally biased region" description="Low complexity" evidence="1">
    <location>
        <begin position="274"/>
        <end position="314"/>
    </location>
</feature>
<feature type="chain" id="PRO_5015473500" description="Cell wall protein" evidence="2">
    <location>
        <begin position="17"/>
        <end position="700"/>
    </location>
</feature>
<dbReference type="InterPro" id="IPR038843">
    <property type="entry name" value="Sed1/Spi1"/>
</dbReference>
<sequence length="700" mass="69258">MSSQAILLALLSIVSAQCVTSEAPDAADGPLFASITAVESNLDILNSLVQSWSKYDGILGAIDIQQNFYPLYRACTSLNDQAGKLTVVESKNVANYISSMNGLVAEISTLIGSLNEKANDMISVGAGSIVSGDIVSLAGPASDIEVKLFANLPSDAPCIQIASAAEVASNMDAAYKNAAASYTITKGIPEFPAAPSVCSSYCTESSATPTSSPATSSTSPTTPGTSSTTPSSSPAAPASSSPADGKSSTAPASSSPADGKSSTAPASSCPTDCKSSPAPASSSPADGKSSDAPASSPPADGKSSAAPATSSAASEGPCVTSAPAQPIQPAFGSSLDAVIAPLTSLNALVEKWSVADGLPGGLSIQEGYQPLYDAVMNLKQAAGGLTSFEADDTVGYIQTFGALVSDISALLGNLNAKAQDFTAVGAAQIVQNDISSLAGPASEIAVSIFNQVPTDAPCPVVTSAGAVGSSLGAAFSSAGATFSVPNVPEFPAAATACLTYCGGETAAPTGPAAPSTPPSSATAPAGNATTSGAPDETVTTVVTAFTTYCPEPTTLCPGNGKCYTVTEPTTLTVTDCPCTIPEERETTTTVVTAITTYCPEPTTLCPGNGKCYTVTEPTTLTVTDCPCTITKKEEATTHKVTAATTLTVNGGAKTHAPEATAPVATLPVEQGTGVTPANGASSLAAGLYVAVAGIAAIALL</sequence>
<dbReference type="EMBL" id="NDIQ01000021">
    <property type="protein sequence ID" value="PRT55494.1"/>
    <property type="molecule type" value="Genomic_DNA"/>
</dbReference>
<dbReference type="Proteomes" id="UP000238350">
    <property type="component" value="Unassembled WGS sequence"/>
</dbReference>
<feature type="compositionally biased region" description="Low complexity" evidence="1">
    <location>
        <begin position="205"/>
        <end position="257"/>
    </location>
</feature>
<dbReference type="RefSeq" id="XP_024665439.1">
    <property type="nucleotide sequence ID" value="XM_024809671.1"/>
</dbReference>
<proteinExistence type="predicted"/>
<evidence type="ECO:0000256" key="2">
    <source>
        <dbReference type="SAM" id="SignalP"/>
    </source>
</evidence>
<keyword evidence="2" id="KW-0732">Signal</keyword>
<dbReference type="GO" id="GO:0005199">
    <property type="term" value="F:structural constituent of cell wall"/>
    <property type="evidence" value="ECO:0007669"/>
    <property type="project" value="InterPro"/>
</dbReference>
<name>A0A2T0FKH0_9ASCO</name>
<evidence type="ECO:0000313" key="4">
    <source>
        <dbReference type="Proteomes" id="UP000238350"/>
    </source>
</evidence>